<evidence type="ECO:0000256" key="5">
    <source>
        <dbReference type="ARBA" id="ARBA00022556"/>
    </source>
</evidence>
<dbReference type="EC" id="4.2.1.59" evidence="9"/>
<dbReference type="GO" id="GO:0019171">
    <property type="term" value="F:(3R)-hydroxyacyl-[acyl-carrier-protein] dehydratase activity"/>
    <property type="evidence" value="ECO:0007669"/>
    <property type="project" value="UniProtKB-EC"/>
</dbReference>
<dbReference type="NCBIfam" id="NF000582">
    <property type="entry name" value="PRK00006.1"/>
    <property type="match status" value="1"/>
</dbReference>
<evidence type="ECO:0000256" key="1">
    <source>
        <dbReference type="ARBA" id="ARBA00004496"/>
    </source>
</evidence>
<keyword evidence="11" id="KW-1185">Reference proteome</keyword>
<comment type="subcellular location">
    <subcellularLocation>
        <location evidence="1 9">Cytoplasm</location>
    </subcellularLocation>
</comment>
<dbReference type="PANTHER" id="PTHR30272">
    <property type="entry name" value="3-HYDROXYACYL-[ACYL-CARRIER-PROTEIN] DEHYDRATASE"/>
    <property type="match status" value="1"/>
</dbReference>
<evidence type="ECO:0000256" key="3">
    <source>
        <dbReference type="ARBA" id="ARBA00022490"/>
    </source>
</evidence>
<comment type="function">
    <text evidence="8 9">Involved in unsaturated fatty acids biosynthesis. Catalyzes the dehydration of short chain beta-hydroxyacyl-ACPs and long chain saturated and unsaturated beta-hydroxyacyl-ACPs.</text>
</comment>
<dbReference type="Proteomes" id="UP001218579">
    <property type="component" value="Unassembled WGS sequence"/>
</dbReference>
<evidence type="ECO:0000313" key="11">
    <source>
        <dbReference type="Proteomes" id="UP001218579"/>
    </source>
</evidence>
<comment type="catalytic activity">
    <reaction evidence="9">
        <text>a (3R)-hydroxyacyl-[ACP] = a (2E)-enoyl-[ACP] + H2O</text>
        <dbReference type="Rhea" id="RHEA:13097"/>
        <dbReference type="Rhea" id="RHEA-COMP:9925"/>
        <dbReference type="Rhea" id="RHEA-COMP:9945"/>
        <dbReference type="ChEBI" id="CHEBI:15377"/>
        <dbReference type="ChEBI" id="CHEBI:78784"/>
        <dbReference type="ChEBI" id="CHEBI:78827"/>
        <dbReference type="EC" id="4.2.1.59"/>
    </reaction>
</comment>
<evidence type="ECO:0000256" key="8">
    <source>
        <dbReference type="ARBA" id="ARBA00025049"/>
    </source>
</evidence>
<comment type="caution">
    <text evidence="10">The sequence shown here is derived from an EMBL/GenBank/DDBJ whole genome shotgun (WGS) entry which is preliminary data.</text>
</comment>
<dbReference type="RefSeq" id="WP_272743108.1">
    <property type="nucleotide sequence ID" value="NZ_JAQQKV010000001.1"/>
</dbReference>
<reference evidence="10 11" key="1">
    <citation type="submission" date="2023-01" db="EMBL/GenBank/DDBJ databases">
        <title>Novel species of the genus Asticcacaulis isolated from rivers.</title>
        <authorList>
            <person name="Lu H."/>
        </authorList>
    </citation>
    <scope>NUCLEOTIDE SEQUENCE [LARGE SCALE GENOMIC DNA]</scope>
    <source>
        <strain evidence="10 11">LKC15W</strain>
    </source>
</reference>
<dbReference type="SUPFAM" id="SSF54637">
    <property type="entry name" value="Thioesterase/thiol ester dehydrase-isomerase"/>
    <property type="match status" value="1"/>
</dbReference>
<evidence type="ECO:0000256" key="4">
    <source>
        <dbReference type="ARBA" id="ARBA00022516"/>
    </source>
</evidence>
<dbReference type="Pfam" id="PF07977">
    <property type="entry name" value="FabA"/>
    <property type="match status" value="1"/>
</dbReference>
<proteinExistence type="inferred from homology"/>
<name>A0ABT5HEV7_9CAUL</name>
<accession>A0ABT5HEV7</accession>
<protein>
    <recommendedName>
        <fullName evidence="9">3-hydroxyacyl-[acyl-carrier-protein] dehydratase FabZ</fullName>
        <ecNumber evidence="9">4.2.1.59</ecNumber>
    </recommendedName>
    <alternativeName>
        <fullName evidence="9">(3R)-hydroxymyristoyl-[acyl-carrier-protein] dehydratase</fullName>
        <shortName evidence="9">(3R)-hydroxymyristoyl-ACP dehydrase</shortName>
    </alternativeName>
    <alternativeName>
        <fullName evidence="9">Beta-hydroxyacyl-ACP dehydratase</fullName>
    </alternativeName>
</protein>
<keyword evidence="3 9" id="KW-0963">Cytoplasm</keyword>
<dbReference type="CDD" id="cd01288">
    <property type="entry name" value="FabZ"/>
    <property type="match status" value="1"/>
</dbReference>
<dbReference type="EMBL" id="JAQQKV010000001">
    <property type="protein sequence ID" value="MDC7674792.1"/>
    <property type="molecule type" value="Genomic_DNA"/>
</dbReference>
<dbReference type="Gene3D" id="3.10.129.10">
    <property type="entry name" value="Hotdog Thioesterase"/>
    <property type="match status" value="1"/>
</dbReference>
<evidence type="ECO:0000313" key="10">
    <source>
        <dbReference type="EMBL" id="MDC7674792.1"/>
    </source>
</evidence>
<organism evidence="10 11">
    <name type="scientific">Asticcacaulis machinosus</name>
    <dbReference type="NCBI Taxonomy" id="2984211"/>
    <lineage>
        <taxon>Bacteria</taxon>
        <taxon>Pseudomonadati</taxon>
        <taxon>Pseudomonadota</taxon>
        <taxon>Alphaproteobacteria</taxon>
        <taxon>Caulobacterales</taxon>
        <taxon>Caulobacteraceae</taxon>
        <taxon>Asticcacaulis</taxon>
    </lineage>
</organism>
<keyword evidence="5 9" id="KW-0441">Lipid A biosynthesis</keyword>
<feature type="active site" evidence="9">
    <location>
        <position position="71"/>
    </location>
</feature>
<dbReference type="InterPro" id="IPR013114">
    <property type="entry name" value="FabA_FabZ"/>
</dbReference>
<sequence length="169" mass="18783">MTEQGDQAVADIQAAQNDSAPGANVDYAEILKRIPHRYPFLLIDRGEDWIKNKSMTGVKNVTFNEPFFPGHFPENPVMPGVLIIEAIGQTGAVLMSKSLDADVEGKTIFFMSVDGARFRSPVRPGDTLYMKVEVVRHRGDVFKFRGEAFVNDKIVCECEFAAMVVESPK</sequence>
<gene>
    <name evidence="9 10" type="primary">fabZ</name>
    <name evidence="10" type="ORF">PQU98_01475</name>
</gene>
<dbReference type="InterPro" id="IPR010084">
    <property type="entry name" value="FabZ"/>
</dbReference>
<evidence type="ECO:0000256" key="7">
    <source>
        <dbReference type="ARBA" id="ARBA00023239"/>
    </source>
</evidence>
<keyword evidence="6 9" id="KW-0443">Lipid metabolism</keyword>
<evidence type="ECO:0000256" key="9">
    <source>
        <dbReference type="HAMAP-Rule" id="MF_00406"/>
    </source>
</evidence>
<evidence type="ECO:0000256" key="2">
    <source>
        <dbReference type="ARBA" id="ARBA00009174"/>
    </source>
</evidence>
<evidence type="ECO:0000256" key="6">
    <source>
        <dbReference type="ARBA" id="ARBA00023098"/>
    </source>
</evidence>
<dbReference type="PANTHER" id="PTHR30272:SF1">
    <property type="entry name" value="3-HYDROXYACYL-[ACYL-CARRIER-PROTEIN] DEHYDRATASE"/>
    <property type="match status" value="1"/>
</dbReference>
<keyword evidence="4 9" id="KW-0444">Lipid biosynthesis</keyword>
<dbReference type="NCBIfam" id="TIGR01750">
    <property type="entry name" value="fabZ"/>
    <property type="match status" value="1"/>
</dbReference>
<keyword evidence="7 9" id="KW-0456">Lyase</keyword>
<dbReference type="HAMAP" id="MF_00406">
    <property type="entry name" value="FabZ"/>
    <property type="match status" value="1"/>
</dbReference>
<dbReference type="InterPro" id="IPR029069">
    <property type="entry name" value="HotDog_dom_sf"/>
</dbReference>
<comment type="similarity">
    <text evidence="2 9">Belongs to the thioester dehydratase family. FabZ subfamily.</text>
</comment>